<accession>A0A4R8IKA3</accession>
<name>A0A4R8IKA3_9GAMM</name>
<dbReference type="RefSeq" id="WP_208321335.1">
    <property type="nucleotide sequence ID" value="NZ_SOQX01000004.1"/>
</dbReference>
<dbReference type="EMBL" id="SOQX01000004">
    <property type="protein sequence ID" value="TDY01172.1"/>
    <property type="molecule type" value="Genomic_DNA"/>
</dbReference>
<keyword evidence="1" id="KW-1133">Transmembrane helix</keyword>
<organism evidence="2 3">
    <name type="scientific">Thiohalophilus thiocyanatoxydans</name>
    <dbReference type="NCBI Taxonomy" id="381308"/>
    <lineage>
        <taxon>Bacteria</taxon>
        <taxon>Pseudomonadati</taxon>
        <taxon>Pseudomonadota</taxon>
        <taxon>Gammaproteobacteria</taxon>
        <taxon>Thiohalomonadales</taxon>
        <taxon>Thiohalophilaceae</taxon>
        <taxon>Thiohalophilus</taxon>
    </lineage>
</organism>
<evidence type="ECO:0000313" key="3">
    <source>
        <dbReference type="Proteomes" id="UP000294914"/>
    </source>
</evidence>
<feature type="transmembrane region" description="Helical" evidence="1">
    <location>
        <begin position="241"/>
        <end position="261"/>
    </location>
</feature>
<dbReference type="AlphaFoldDB" id="A0A4R8IKA3"/>
<feature type="transmembrane region" description="Helical" evidence="1">
    <location>
        <begin position="139"/>
        <end position="164"/>
    </location>
</feature>
<keyword evidence="1" id="KW-0472">Membrane</keyword>
<feature type="transmembrane region" description="Helical" evidence="1">
    <location>
        <begin position="94"/>
        <end position="119"/>
    </location>
</feature>
<evidence type="ECO:0000313" key="2">
    <source>
        <dbReference type="EMBL" id="TDY01172.1"/>
    </source>
</evidence>
<evidence type="ECO:0000256" key="1">
    <source>
        <dbReference type="SAM" id="Phobius"/>
    </source>
</evidence>
<protein>
    <submittedName>
        <fullName evidence="2">ABC-type transport system involved in multi-copper enzyme maturation permease subunit</fullName>
    </submittedName>
</protein>
<feature type="transmembrane region" description="Helical" evidence="1">
    <location>
        <begin position="171"/>
        <end position="194"/>
    </location>
</feature>
<sequence>MKLADIIHVSLQLLLRHKLLHFAAFATAAVVLAAALAAEFGGRQPETVALDVGLSALRLVLPLFIIFQVQELFSREFDRRFYQLSLTYPVSRTAWLLGRFFALLGVNIGLLLLIAAVLALQVGWIGMGEEQATPVSLGLPFWITIGAVGLDLLVLLCLACFLSIIASTPSFVLIGTLGFMLIARAYSAILALLATNAGVVGDAEAYRTNLGLLGYLLPDLGALDVRMIALYDRMAFLPADWPPLIASALLYAAGFLALGLWRFRRKQFA</sequence>
<comment type="caution">
    <text evidence="2">The sequence shown here is derived from an EMBL/GenBank/DDBJ whole genome shotgun (WGS) entry which is preliminary data.</text>
</comment>
<keyword evidence="1" id="KW-0812">Transmembrane</keyword>
<gene>
    <name evidence="2" type="ORF">EDC23_1919</name>
</gene>
<reference evidence="2 3" key="1">
    <citation type="submission" date="2019-03" db="EMBL/GenBank/DDBJ databases">
        <title>Genomic Encyclopedia of Type Strains, Phase IV (KMG-IV): sequencing the most valuable type-strain genomes for metagenomic binning, comparative biology and taxonomic classification.</title>
        <authorList>
            <person name="Goeker M."/>
        </authorList>
    </citation>
    <scope>NUCLEOTIDE SEQUENCE [LARGE SCALE GENOMIC DNA]</scope>
    <source>
        <strain evidence="2 3">DSM 16326</strain>
    </source>
</reference>
<feature type="transmembrane region" description="Helical" evidence="1">
    <location>
        <begin position="53"/>
        <end position="73"/>
    </location>
</feature>
<proteinExistence type="predicted"/>
<dbReference type="Pfam" id="PF12730">
    <property type="entry name" value="ABC2_membrane_4"/>
    <property type="match status" value="1"/>
</dbReference>
<dbReference type="Proteomes" id="UP000294914">
    <property type="component" value="Unassembled WGS sequence"/>
</dbReference>
<keyword evidence="3" id="KW-1185">Reference proteome</keyword>